<dbReference type="PANTHER" id="PTHR34512">
    <property type="entry name" value="CELL SURFACE PROTEIN"/>
    <property type="match status" value="1"/>
</dbReference>
<protein>
    <submittedName>
        <fullName evidence="3">Outer membrane protein assembly factor BamB</fullName>
    </submittedName>
</protein>
<accession>A0ABX1VAG7</accession>
<keyword evidence="4" id="KW-1185">Reference proteome</keyword>
<feature type="chain" id="PRO_5045342783" evidence="1">
    <location>
        <begin position="28"/>
        <end position="465"/>
    </location>
</feature>
<proteinExistence type="predicted"/>
<evidence type="ECO:0000313" key="3">
    <source>
        <dbReference type="EMBL" id="NNJ25089.1"/>
    </source>
</evidence>
<evidence type="ECO:0000256" key="1">
    <source>
        <dbReference type="SAM" id="SignalP"/>
    </source>
</evidence>
<feature type="domain" description="Pyrrolo-quinoline quinone repeat" evidence="2">
    <location>
        <begin position="104"/>
        <end position="290"/>
    </location>
</feature>
<organism evidence="3 4">
    <name type="scientific">Alienimonas chondri</name>
    <dbReference type="NCBI Taxonomy" id="2681879"/>
    <lineage>
        <taxon>Bacteria</taxon>
        <taxon>Pseudomonadati</taxon>
        <taxon>Planctomycetota</taxon>
        <taxon>Planctomycetia</taxon>
        <taxon>Planctomycetales</taxon>
        <taxon>Planctomycetaceae</taxon>
        <taxon>Alienimonas</taxon>
    </lineage>
</organism>
<dbReference type="PANTHER" id="PTHR34512:SF30">
    <property type="entry name" value="OUTER MEMBRANE PROTEIN ASSEMBLY FACTOR BAMB"/>
    <property type="match status" value="1"/>
</dbReference>
<sequence>MRSPFSLPTFAPSAIVLCLASAAVASADDWPQWLGPQRDGVYRETGVTTDFSKTPPKELWRVKIGGGYAGPAVAGGRVFVADWVIDDPDAFPDNQFSNPDLSGKERVLCLDAKTGDAVWEYAPQVTYRIQYPAGPRVTPTVEIEPGGLGGPGGRVYFLGAMGDLVCLDARTGAKVWGYNVVEKFGSTVPIWGFASHPLIDGENLYVIAGPTDGALLCVNKTSGELKWKACRAEDEVGYAPPALYEVNGKEFLAAWTAESLNAVDPATGEVHWSVGLAPQYNMSIAHPVLVEDGDDRLLFCMAEDSSQCAMVKLAVDPTDEPQILWRGDARTGMNGVMNTPVVAPGMGENGAIFSPDKSGVYIVADMRSGDRLAQDREFFDSRMNWGTIFTTPIRDTNAAYFAVETGELQSGTLSPEGATISGSKTLLKPTQIAGGRRVVWVQPAYAMKSVFWRNDNELVRADLSE</sequence>
<dbReference type="InterPro" id="IPR015943">
    <property type="entry name" value="WD40/YVTN_repeat-like_dom_sf"/>
</dbReference>
<dbReference type="Proteomes" id="UP000609651">
    <property type="component" value="Unassembled WGS sequence"/>
</dbReference>
<evidence type="ECO:0000313" key="4">
    <source>
        <dbReference type="Proteomes" id="UP000609651"/>
    </source>
</evidence>
<gene>
    <name evidence="3" type="primary">bamB_8</name>
    <name evidence="3" type="ORF">LzC2_11520</name>
</gene>
<evidence type="ECO:0000259" key="2">
    <source>
        <dbReference type="Pfam" id="PF13360"/>
    </source>
</evidence>
<comment type="caution">
    <text evidence="3">The sequence shown here is derived from an EMBL/GenBank/DDBJ whole genome shotgun (WGS) entry which is preliminary data.</text>
</comment>
<dbReference type="InterPro" id="IPR011047">
    <property type="entry name" value="Quinoprotein_ADH-like_sf"/>
</dbReference>
<keyword evidence="1" id="KW-0732">Signal</keyword>
<dbReference type="Pfam" id="PF13360">
    <property type="entry name" value="PQQ_2"/>
    <property type="match status" value="1"/>
</dbReference>
<reference evidence="3 4" key="1">
    <citation type="journal article" date="2020" name="Syst. Appl. Microbiol.">
        <title>Alienimonas chondri sp. nov., a novel planctomycete isolated from the biofilm of the red alga Chondrus crispus.</title>
        <authorList>
            <person name="Vitorino I."/>
            <person name="Albuquerque L."/>
            <person name="Wiegand S."/>
            <person name="Kallscheuer N."/>
            <person name="da Costa M.S."/>
            <person name="Lobo-da-Cunha A."/>
            <person name="Jogler C."/>
            <person name="Lage O.M."/>
        </authorList>
    </citation>
    <scope>NUCLEOTIDE SEQUENCE [LARGE SCALE GENOMIC DNA]</scope>
    <source>
        <strain evidence="3 4">LzC2</strain>
    </source>
</reference>
<name>A0ABX1VAG7_9PLAN</name>
<dbReference type="RefSeq" id="WP_171184719.1">
    <property type="nucleotide sequence ID" value="NZ_WTPX01000025.1"/>
</dbReference>
<dbReference type="Gene3D" id="2.130.10.10">
    <property type="entry name" value="YVTN repeat-like/Quinoprotein amine dehydrogenase"/>
    <property type="match status" value="1"/>
</dbReference>
<dbReference type="EMBL" id="WTPX01000025">
    <property type="protein sequence ID" value="NNJ25089.1"/>
    <property type="molecule type" value="Genomic_DNA"/>
</dbReference>
<dbReference type="InterPro" id="IPR002372">
    <property type="entry name" value="PQQ_rpt_dom"/>
</dbReference>
<feature type="signal peptide" evidence="1">
    <location>
        <begin position="1"/>
        <end position="27"/>
    </location>
</feature>
<dbReference type="SUPFAM" id="SSF50998">
    <property type="entry name" value="Quinoprotein alcohol dehydrogenase-like"/>
    <property type="match status" value="1"/>
</dbReference>